<dbReference type="EMBL" id="VUOB01000118">
    <property type="protein sequence ID" value="KAA2247182.1"/>
    <property type="molecule type" value="Genomic_DNA"/>
</dbReference>
<dbReference type="SUPFAM" id="SSF53335">
    <property type="entry name" value="S-adenosyl-L-methionine-dependent methyltransferases"/>
    <property type="match status" value="1"/>
</dbReference>
<keyword evidence="8" id="KW-1185">Reference proteome</keyword>
<dbReference type="PROSITE" id="PS51679">
    <property type="entry name" value="SAM_MT_C5"/>
    <property type="match status" value="1"/>
</dbReference>
<dbReference type="PANTHER" id="PTHR10629">
    <property type="entry name" value="CYTOSINE-SPECIFIC METHYLTRANSFERASE"/>
    <property type="match status" value="1"/>
</dbReference>
<evidence type="ECO:0000256" key="5">
    <source>
        <dbReference type="ARBA" id="ARBA00022747"/>
    </source>
</evidence>
<keyword evidence="5" id="KW-0680">Restriction system</keyword>
<comment type="similarity">
    <text evidence="6">Belongs to the class I-like SAM-binding methyltransferase superfamily. C5-methyltransferase family.</text>
</comment>
<evidence type="ECO:0000256" key="3">
    <source>
        <dbReference type="ARBA" id="ARBA00022679"/>
    </source>
</evidence>
<dbReference type="InterPro" id="IPR029063">
    <property type="entry name" value="SAM-dependent_MTases_sf"/>
</dbReference>
<evidence type="ECO:0000256" key="6">
    <source>
        <dbReference type="PROSITE-ProRule" id="PRU01016"/>
    </source>
</evidence>
<feature type="active site" evidence="6">
    <location>
        <position position="85"/>
    </location>
</feature>
<dbReference type="RefSeq" id="WP_149855215.1">
    <property type="nucleotide sequence ID" value="NZ_VUOB01000118.1"/>
</dbReference>
<evidence type="ECO:0000256" key="1">
    <source>
        <dbReference type="ARBA" id="ARBA00011975"/>
    </source>
</evidence>
<reference evidence="7 8" key="2">
    <citation type="submission" date="2019-09" db="EMBL/GenBank/DDBJ databases">
        <authorList>
            <person name="Jin C."/>
        </authorList>
    </citation>
    <scope>NUCLEOTIDE SEQUENCE [LARGE SCALE GENOMIC DNA]</scope>
    <source>
        <strain evidence="7 8">AN110305</strain>
    </source>
</reference>
<dbReference type="GO" id="GO:0044027">
    <property type="term" value="P:negative regulation of gene expression via chromosomal CpG island methylation"/>
    <property type="evidence" value="ECO:0007669"/>
    <property type="project" value="TreeGrafter"/>
</dbReference>
<keyword evidence="4 6" id="KW-0949">S-adenosyl-L-methionine</keyword>
<gene>
    <name evidence="7" type="ORF">F0L68_40405</name>
</gene>
<evidence type="ECO:0000256" key="4">
    <source>
        <dbReference type="ARBA" id="ARBA00022691"/>
    </source>
</evidence>
<dbReference type="GO" id="GO:0032259">
    <property type="term" value="P:methylation"/>
    <property type="evidence" value="ECO:0007669"/>
    <property type="project" value="UniProtKB-KW"/>
</dbReference>
<comment type="caution">
    <text evidence="7">The sequence shown here is derived from an EMBL/GenBank/DDBJ whole genome shotgun (WGS) entry which is preliminary data.</text>
</comment>
<accession>A0A5B2W9N3</accession>
<sequence>MTLSTSALGVDHDLDFTDIFCGAGGSSIGLTAAGYTLRLAANHWDRAIETHAANFADADHLCADVNNYDMRRLPRTRVLWASPICTEISPAGGNKKQHNSGQLDLLAEGPIASAAYERTRATFHDVIRATEVHRYDAVIVENVTDVAFKWELFDWWCEGVKLLGYNAQFVSVSSAHVGGEGNPHAPQWRDRLYICFTRTGVPLPDLRPRPSALCQACDEIVPAIQAWKDPRKRKIGKYGAQYVYRCPNARCRHAVVEPYVLPAAAAIDWSDIGTRIGDRAERGMPELKQSTLRRIQAGLDLFSSPQAAEAFLTLLRSGRDRTIRPGERPLATVVANGSNHALVSPFTVPSGGTWRTDPDPVATPMAARTTRETDGLVTPFMVSTNHDDGGRQYPVDAAPLCTRSTKIGDGMVCAPFVPTLRNHATATGVDEPLTTVAAGGNHHGLAVPPGGFAAARPTTSLVIPYRRGAAPYPAEAGPLSTVATRETHGVLRPEVAIEDCCFRMLQPREHLRAQRFPDAYIVTGNKGEQTMQAGNAVSSNVAQWLGQQIAQVLL</sequence>
<evidence type="ECO:0000313" key="7">
    <source>
        <dbReference type="EMBL" id="KAA2247182.1"/>
    </source>
</evidence>
<dbReference type="GO" id="GO:0003886">
    <property type="term" value="F:DNA (cytosine-5-)-methyltransferase activity"/>
    <property type="evidence" value="ECO:0007669"/>
    <property type="project" value="UniProtKB-EC"/>
</dbReference>
<dbReference type="PANTHER" id="PTHR10629:SF52">
    <property type="entry name" value="DNA (CYTOSINE-5)-METHYLTRANSFERASE 1"/>
    <property type="match status" value="1"/>
</dbReference>
<name>A0A5B2W9N3_9PSEU</name>
<proteinExistence type="inferred from homology"/>
<dbReference type="AlphaFoldDB" id="A0A5B2W9N3"/>
<evidence type="ECO:0000256" key="2">
    <source>
        <dbReference type="ARBA" id="ARBA00022603"/>
    </source>
</evidence>
<evidence type="ECO:0000313" key="8">
    <source>
        <dbReference type="Proteomes" id="UP000323454"/>
    </source>
</evidence>
<keyword evidence="3 6" id="KW-0808">Transferase</keyword>
<dbReference type="InterPro" id="IPR050390">
    <property type="entry name" value="C5-Methyltransferase"/>
</dbReference>
<dbReference type="EC" id="2.1.1.37" evidence="1"/>
<dbReference type="Proteomes" id="UP000323454">
    <property type="component" value="Unassembled WGS sequence"/>
</dbReference>
<dbReference type="Gene3D" id="3.40.50.150">
    <property type="entry name" value="Vaccinia Virus protein VP39"/>
    <property type="match status" value="1"/>
</dbReference>
<dbReference type="Gene3D" id="3.90.120.10">
    <property type="entry name" value="DNA Methylase, subunit A, domain 2"/>
    <property type="match status" value="1"/>
</dbReference>
<dbReference type="InterPro" id="IPR001525">
    <property type="entry name" value="C5_MeTfrase"/>
</dbReference>
<dbReference type="GO" id="GO:0003677">
    <property type="term" value="F:DNA binding"/>
    <property type="evidence" value="ECO:0007669"/>
    <property type="project" value="TreeGrafter"/>
</dbReference>
<dbReference type="GO" id="GO:0009307">
    <property type="term" value="P:DNA restriction-modification system"/>
    <property type="evidence" value="ECO:0007669"/>
    <property type="project" value="UniProtKB-KW"/>
</dbReference>
<organism evidence="7 8">
    <name type="scientific">Solihabitans fulvus</name>
    <dbReference type="NCBI Taxonomy" id="1892852"/>
    <lineage>
        <taxon>Bacteria</taxon>
        <taxon>Bacillati</taxon>
        <taxon>Actinomycetota</taxon>
        <taxon>Actinomycetes</taxon>
        <taxon>Pseudonocardiales</taxon>
        <taxon>Pseudonocardiaceae</taxon>
        <taxon>Solihabitans</taxon>
    </lineage>
</organism>
<reference evidence="7 8" key="1">
    <citation type="submission" date="2019-09" db="EMBL/GenBank/DDBJ databases">
        <title>Goodfellowia gen. nov., a new genus of the Pseudonocardineae related to Actinoalloteichus, containing Goodfellowia coeruleoviolacea gen. nov., comb. nov. gen. nov., comb. nov.</title>
        <authorList>
            <person name="Labeda D."/>
        </authorList>
    </citation>
    <scope>NUCLEOTIDE SEQUENCE [LARGE SCALE GENOMIC DNA]</scope>
    <source>
        <strain evidence="7 8">AN110305</strain>
    </source>
</reference>
<keyword evidence="2 6" id="KW-0489">Methyltransferase</keyword>
<dbReference type="Pfam" id="PF00145">
    <property type="entry name" value="DNA_methylase"/>
    <property type="match status" value="2"/>
</dbReference>
<protein>
    <recommendedName>
        <fullName evidence="1">DNA (cytosine-5-)-methyltransferase</fullName>
        <ecNumber evidence="1">2.1.1.37</ecNumber>
    </recommendedName>
</protein>
<dbReference type="OrthoDB" id="9813719at2"/>